<dbReference type="Pfam" id="PF02163">
    <property type="entry name" value="Peptidase_M50"/>
    <property type="match status" value="1"/>
</dbReference>
<keyword evidence="7 11" id="KW-0862">Zinc</keyword>
<evidence type="ECO:0000256" key="11">
    <source>
        <dbReference type="RuleBase" id="RU362031"/>
    </source>
</evidence>
<keyword evidence="5 11" id="KW-0812">Transmembrane</keyword>
<dbReference type="Pfam" id="PF17820">
    <property type="entry name" value="PDZ_6"/>
    <property type="match status" value="1"/>
</dbReference>
<dbReference type="NCBIfam" id="TIGR00054">
    <property type="entry name" value="RIP metalloprotease RseP"/>
    <property type="match status" value="1"/>
</dbReference>
<keyword evidence="6 11" id="KW-0378">Hydrolase</keyword>
<organism evidence="13">
    <name type="scientific">Candidatus Fermentithermobacillus carboniphilus</name>
    <dbReference type="NCBI Taxonomy" id="3085328"/>
    <lineage>
        <taxon>Bacteria</taxon>
        <taxon>Bacillati</taxon>
        <taxon>Bacillota</taxon>
        <taxon>Candidatus Fermentithermobacillia</taxon>
        <taxon>Candidatus Fermentithermobacillales</taxon>
        <taxon>Candidatus Fermentithermobacillaceae</taxon>
        <taxon>Candidatus Fermentithermobacillus</taxon>
    </lineage>
</organism>
<evidence type="ECO:0000256" key="8">
    <source>
        <dbReference type="ARBA" id="ARBA00022989"/>
    </source>
</evidence>
<dbReference type="EC" id="3.4.24.-" evidence="11"/>
<dbReference type="InterPro" id="IPR036034">
    <property type="entry name" value="PDZ_sf"/>
</dbReference>
<dbReference type="PANTHER" id="PTHR42837">
    <property type="entry name" value="REGULATOR OF SIGMA-E PROTEASE RSEP"/>
    <property type="match status" value="1"/>
</dbReference>
<evidence type="ECO:0000256" key="6">
    <source>
        <dbReference type="ARBA" id="ARBA00022801"/>
    </source>
</evidence>
<dbReference type="CDD" id="cd06163">
    <property type="entry name" value="S2P-M50_PDZ_RseP-like"/>
    <property type="match status" value="1"/>
</dbReference>
<proteinExistence type="inferred from homology"/>
<accession>A0AAT9LC13</accession>
<dbReference type="InterPro" id="IPR001478">
    <property type="entry name" value="PDZ"/>
</dbReference>
<keyword evidence="11" id="KW-0479">Metal-binding</keyword>
<reference evidence="13" key="2">
    <citation type="journal article" date="2023" name="Biology">
        <title>Prokaryotic Life Associated with Coal-Fire Gas Vents Revealed by Metagenomics.</title>
        <authorList>
            <person name="Kadnikov V.V."/>
            <person name="Mardanov A.V."/>
            <person name="Beletsky A.V."/>
            <person name="Karnachuk O.V."/>
            <person name="Ravin N.V."/>
        </authorList>
    </citation>
    <scope>NUCLEOTIDE SEQUENCE</scope>
    <source>
        <strain evidence="13">Bu02</strain>
    </source>
</reference>
<feature type="transmembrane region" description="Helical" evidence="11">
    <location>
        <begin position="96"/>
        <end position="118"/>
    </location>
</feature>
<evidence type="ECO:0000256" key="2">
    <source>
        <dbReference type="ARBA" id="ARBA00004141"/>
    </source>
</evidence>
<reference evidence="13" key="1">
    <citation type="submission" date="2020-10" db="EMBL/GenBank/DDBJ databases">
        <authorList>
            <person name="Kadnikov V."/>
            <person name="Beletsky A.V."/>
            <person name="Mardanov A.V."/>
            <person name="Karnachuk O.V."/>
            <person name="Ravin N.V."/>
        </authorList>
    </citation>
    <scope>NUCLEOTIDE SEQUENCE</scope>
    <source>
        <strain evidence="13">Bu02</strain>
    </source>
</reference>
<dbReference type="InterPro" id="IPR004387">
    <property type="entry name" value="Pept_M50_Zn"/>
</dbReference>
<comment type="similarity">
    <text evidence="3 11">Belongs to the peptidase M50B family.</text>
</comment>
<dbReference type="InterPro" id="IPR041489">
    <property type="entry name" value="PDZ_6"/>
</dbReference>
<dbReference type="GO" id="GO:0004222">
    <property type="term" value="F:metalloendopeptidase activity"/>
    <property type="evidence" value="ECO:0007669"/>
    <property type="project" value="InterPro"/>
</dbReference>
<dbReference type="KEGG" id="fcz:IMF26_00535"/>
<dbReference type="AlphaFoldDB" id="A0AAT9LC13"/>
<keyword evidence="10 11" id="KW-0472">Membrane</keyword>
<dbReference type="Gene3D" id="2.30.42.10">
    <property type="match status" value="1"/>
</dbReference>
<name>A0AAT9LC13_9FIRM</name>
<evidence type="ECO:0000256" key="7">
    <source>
        <dbReference type="ARBA" id="ARBA00022833"/>
    </source>
</evidence>
<sequence>MQQAVLAVVFLGILVMFHEIGHFVAGRILGVFIHEFSIGFGPAILSWVRGETRYSLRIIPLGGYVRFAGEEGSGKEEDNKVPRERLLYSQSPGRRAFIVFSGPLMNLIVASVAFFLVFSFIGIARPTTVVGEVVPGYPAEKSGVQPGDRVLKVEDVTVVEWQDMVKVVQRRAGIPTRLSLQRGSQTVEVTVVPVEMGGQGVIGVKASLTVVRLGLVEGLVAGVKETVLVSVAWARGIFAMISGKVAPEVTGPVGISQLLGEAARMGLSQLFYLVGALSANLGLINLLPVPALDGSRLLFAGLEAIRGKPIDPEKESFVHFVGFFLLMILFVVITYKDILRLIR</sequence>
<comment type="cofactor">
    <cofactor evidence="1 11">
        <name>Zn(2+)</name>
        <dbReference type="ChEBI" id="CHEBI:29105"/>
    </cofactor>
</comment>
<feature type="transmembrane region" description="Helical" evidence="11">
    <location>
        <begin position="317"/>
        <end position="335"/>
    </location>
</feature>
<evidence type="ECO:0000256" key="10">
    <source>
        <dbReference type="ARBA" id="ARBA00023136"/>
    </source>
</evidence>
<dbReference type="PROSITE" id="PS50106">
    <property type="entry name" value="PDZ"/>
    <property type="match status" value="1"/>
</dbReference>
<dbReference type="GO" id="GO:0006508">
    <property type="term" value="P:proteolysis"/>
    <property type="evidence" value="ECO:0007669"/>
    <property type="project" value="UniProtKB-KW"/>
</dbReference>
<evidence type="ECO:0000256" key="1">
    <source>
        <dbReference type="ARBA" id="ARBA00001947"/>
    </source>
</evidence>
<dbReference type="EMBL" id="CP062796">
    <property type="protein sequence ID" value="QUL98619.1"/>
    <property type="molecule type" value="Genomic_DNA"/>
</dbReference>
<gene>
    <name evidence="13" type="primary">rseP</name>
    <name evidence="13" type="ORF">IMF26_00535</name>
</gene>
<evidence type="ECO:0000256" key="3">
    <source>
        <dbReference type="ARBA" id="ARBA00007931"/>
    </source>
</evidence>
<evidence type="ECO:0000256" key="9">
    <source>
        <dbReference type="ARBA" id="ARBA00023049"/>
    </source>
</evidence>
<keyword evidence="4" id="KW-0645">Protease</keyword>
<dbReference type="PANTHER" id="PTHR42837:SF2">
    <property type="entry name" value="MEMBRANE METALLOPROTEASE ARASP2, CHLOROPLASTIC-RELATED"/>
    <property type="match status" value="1"/>
</dbReference>
<evidence type="ECO:0000313" key="13">
    <source>
        <dbReference type="EMBL" id="QUL98619.1"/>
    </source>
</evidence>
<dbReference type="InterPro" id="IPR008915">
    <property type="entry name" value="Peptidase_M50"/>
</dbReference>
<dbReference type="GO" id="GO:0016020">
    <property type="term" value="C:membrane"/>
    <property type="evidence" value="ECO:0007669"/>
    <property type="project" value="UniProtKB-SubCell"/>
</dbReference>
<dbReference type="GO" id="GO:0046872">
    <property type="term" value="F:metal ion binding"/>
    <property type="evidence" value="ECO:0007669"/>
    <property type="project" value="UniProtKB-KW"/>
</dbReference>
<keyword evidence="8 11" id="KW-1133">Transmembrane helix</keyword>
<dbReference type="CDD" id="cd23081">
    <property type="entry name" value="cpPDZ_EcRseP-like"/>
    <property type="match status" value="1"/>
</dbReference>
<evidence type="ECO:0000256" key="5">
    <source>
        <dbReference type="ARBA" id="ARBA00022692"/>
    </source>
</evidence>
<evidence type="ECO:0000256" key="4">
    <source>
        <dbReference type="ARBA" id="ARBA00022670"/>
    </source>
</evidence>
<keyword evidence="9 11" id="KW-0482">Metalloprotease</keyword>
<dbReference type="SMART" id="SM00228">
    <property type="entry name" value="PDZ"/>
    <property type="match status" value="1"/>
</dbReference>
<feature type="transmembrane region" description="Helical" evidence="11">
    <location>
        <begin position="270"/>
        <end position="289"/>
    </location>
</feature>
<feature type="domain" description="PDZ" evidence="12">
    <location>
        <begin position="104"/>
        <end position="170"/>
    </location>
</feature>
<comment type="subcellular location">
    <subcellularLocation>
        <location evidence="2">Membrane</location>
        <topology evidence="2">Multi-pass membrane protein</topology>
    </subcellularLocation>
</comment>
<evidence type="ECO:0000259" key="12">
    <source>
        <dbReference type="PROSITE" id="PS50106"/>
    </source>
</evidence>
<protein>
    <recommendedName>
        <fullName evidence="11">Zinc metalloprotease</fullName>
        <ecNumber evidence="11">3.4.24.-</ecNumber>
    </recommendedName>
</protein>
<dbReference type="SUPFAM" id="SSF50156">
    <property type="entry name" value="PDZ domain-like"/>
    <property type="match status" value="1"/>
</dbReference>